<proteinExistence type="predicted"/>
<dbReference type="PROSITE" id="PS51746">
    <property type="entry name" value="PPM_2"/>
    <property type="match status" value="1"/>
</dbReference>
<dbReference type="PROSITE" id="PS51819">
    <property type="entry name" value="VOC"/>
    <property type="match status" value="1"/>
</dbReference>
<dbReference type="Pfam" id="PF00903">
    <property type="entry name" value="Glyoxalase"/>
    <property type="match status" value="1"/>
</dbReference>
<dbReference type="PANTHER" id="PTHR43156:SF2">
    <property type="entry name" value="STAGE II SPORULATION PROTEIN E"/>
    <property type="match status" value="1"/>
</dbReference>
<dbReference type="InterPro" id="IPR052016">
    <property type="entry name" value="Bact_Sigma-Reg"/>
</dbReference>
<name>A0A9X0U593_9BACT</name>
<gene>
    <name evidence="4" type="ORF">HDF14_003806</name>
</gene>
<dbReference type="GO" id="GO:0016791">
    <property type="term" value="F:phosphatase activity"/>
    <property type="evidence" value="ECO:0007669"/>
    <property type="project" value="TreeGrafter"/>
</dbReference>
<dbReference type="InterPro" id="IPR001932">
    <property type="entry name" value="PPM-type_phosphatase-like_dom"/>
</dbReference>
<reference evidence="4 5" key="1">
    <citation type="submission" date="2020-08" db="EMBL/GenBank/DDBJ databases">
        <title>Genomic Encyclopedia of Type Strains, Phase IV (KMG-V): Genome sequencing to study the core and pangenomes of soil and plant-associated prokaryotes.</title>
        <authorList>
            <person name="Whitman W."/>
        </authorList>
    </citation>
    <scope>NUCLEOTIDE SEQUENCE [LARGE SCALE GENOMIC DNA]</scope>
    <source>
        <strain evidence="4 5">X5P2</strain>
    </source>
</reference>
<dbReference type="SUPFAM" id="SSF81606">
    <property type="entry name" value="PP2C-like"/>
    <property type="match status" value="1"/>
</dbReference>
<dbReference type="SUPFAM" id="SSF54593">
    <property type="entry name" value="Glyoxalase/Bleomycin resistance protein/Dihydroxybiphenyl dioxygenase"/>
    <property type="match status" value="1"/>
</dbReference>
<evidence type="ECO:0000313" key="5">
    <source>
        <dbReference type="Proteomes" id="UP000535182"/>
    </source>
</evidence>
<dbReference type="InterPro" id="IPR037523">
    <property type="entry name" value="VOC_core"/>
</dbReference>
<dbReference type="InterPro" id="IPR029068">
    <property type="entry name" value="Glyas_Bleomycin-R_OHBP_Dase"/>
</dbReference>
<feature type="domain" description="PPM-type phosphatase" evidence="2">
    <location>
        <begin position="199"/>
        <end position="413"/>
    </location>
</feature>
<comment type="caution">
    <text evidence="4">The sequence shown here is derived from an EMBL/GenBank/DDBJ whole genome shotgun (WGS) entry which is preliminary data.</text>
</comment>
<dbReference type="RefSeq" id="WP_183979380.1">
    <property type="nucleotide sequence ID" value="NZ_JACHEB010000009.1"/>
</dbReference>
<evidence type="ECO:0000256" key="1">
    <source>
        <dbReference type="ARBA" id="ARBA00022801"/>
    </source>
</evidence>
<dbReference type="Pfam" id="PF07228">
    <property type="entry name" value="SpoIIE"/>
    <property type="match status" value="1"/>
</dbReference>
<accession>A0A9X0U593</accession>
<feature type="domain" description="VOC" evidence="3">
    <location>
        <begin position="30"/>
        <end position="151"/>
    </location>
</feature>
<dbReference type="SMART" id="SM00331">
    <property type="entry name" value="PP2C_SIG"/>
    <property type="match status" value="1"/>
</dbReference>
<sequence>MKPSPGPLQTSPSLLTETGPRDCPECVYLRVFKTTIYVRDHDLSLKFYVDQLGFSVVADARFDFDGRWVAIAPPDGSTVLALIAPKRGSENYKLIGRNTQVGFLSEDINATYEQWRNRGVRFHHPPQQTLFGGTVAGFYDIDGNSFELLGSDQITREIERQRRQAAERLELERRSAQELEIAKQVQARLFPQTLPPLKTLDYAGICIQARHVGGDYYDFLALGNQRLGFVIGDIAGKGIAAALLMANLQANLRSQFALARDEPLLFLQSVNRLFFHSTADSAYATVFFADYDDAERRLRYANCGHLSAILLRQNGQVERLHATATVLGLFEEWHSPTVDCQFSTGDIFTLYTDGVTEAFNESEEEFGEDRLIAALERHSKLPPQALLSAIVDEIKTFSPHEQHDDITLIVAKCTAAP</sequence>
<dbReference type="InterPro" id="IPR004360">
    <property type="entry name" value="Glyas_Fos-R_dOase_dom"/>
</dbReference>
<evidence type="ECO:0000259" key="2">
    <source>
        <dbReference type="PROSITE" id="PS51746"/>
    </source>
</evidence>
<dbReference type="InterPro" id="IPR036457">
    <property type="entry name" value="PPM-type-like_dom_sf"/>
</dbReference>
<dbReference type="AlphaFoldDB" id="A0A9X0U593"/>
<dbReference type="PANTHER" id="PTHR43156">
    <property type="entry name" value="STAGE II SPORULATION PROTEIN E-RELATED"/>
    <property type="match status" value="1"/>
</dbReference>
<dbReference type="Proteomes" id="UP000535182">
    <property type="component" value="Unassembled WGS sequence"/>
</dbReference>
<organism evidence="4 5">
    <name type="scientific">Tunturiibacter gelidiferens</name>
    <dbReference type="NCBI Taxonomy" id="3069689"/>
    <lineage>
        <taxon>Bacteria</taxon>
        <taxon>Pseudomonadati</taxon>
        <taxon>Acidobacteriota</taxon>
        <taxon>Terriglobia</taxon>
        <taxon>Terriglobales</taxon>
        <taxon>Acidobacteriaceae</taxon>
        <taxon>Tunturiibacter</taxon>
    </lineage>
</organism>
<keyword evidence="1" id="KW-0378">Hydrolase</keyword>
<protein>
    <submittedName>
        <fullName evidence="4">Serine phosphatase RsbU (Regulator of sigma subunit)</fullName>
    </submittedName>
</protein>
<evidence type="ECO:0000313" key="4">
    <source>
        <dbReference type="EMBL" id="MBB5330173.1"/>
    </source>
</evidence>
<evidence type="ECO:0000259" key="3">
    <source>
        <dbReference type="PROSITE" id="PS51819"/>
    </source>
</evidence>
<keyword evidence="5" id="KW-1185">Reference proteome</keyword>
<dbReference type="EMBL" id="JACHEB010000009">
    <property type="protein sequence ID" value="MBB5330173.1"/>
    <property type="molecule type" value="Genomic_DNA"/>
</dbReference>
<dbReference type="Gene3D" id="3.60.40.10">
    <property type="entry name" value="PPM-type phosphatase domain"/>
    <property type="match status" value="1"/>
</dbReference>
<dbReference type="Gene3D" id="3.10.180.10">
    <property type="entry name" value="2,3-Dihydroxybiphenyl 1,2-Dioxygenase, domain 1"/>
    <property type="match status" value="1"/>
</dbReference>